<sequence length="334" mass="38026">MRKQKRQMCVRRMLLFFLACVLICAAPPSAAQAAIMQTAKNSTVQKKKTSTKTVTIETSGGITKKKVKSGGSVILPVEVNKRGYTFLGWSTVPGQTCNPMYQAYQKIQVTKNIHLYPVKYKWNQEPDIYAGGLADSVEKYDKIIFVGDSRTAMLRSTLKQQCSSDSLKKVGFVCKTGEGLDWMKKYGEKELLNEISGMDDNAKPVAVIFNLGVNDLIHKNRESISYDSVASDYASYMNGLSRKLTARNCELFYMSVNPCNTAMKSTRKESEIRGFNNRLRQRLNGNFTWINSYSYLMRCGYTTRCEFRGYTDDGVHYSMRTYKRIYAYAIKQIR</sequence>
<dbReference type="Gene3D" id="2.60.40.4270">
    <property type="entry name" value="Listeria-Bacteroides repeat domain"/>
    <property type="match status" value="1"/>
</dbReference>
<evidence type="ECO:0000313" key="3">
    <source>
        <dbReference type="EMBL" id="CUN54405.1"/>
    </source>
</evidence>
<accession>A0A173XV10</accession>
<dbReference type="Proteomes" id="UP000095447">
    <property type="component" value="Unassembled WGS sequence"/>
</dbReference>
<dbReference type="Pfam" id="PF09479">
    <property type="entry name" value="Flg_new"/>
    <property type="match status" value="1"/>
</dbReference>
<evidence type="ECO:0000256" key="2">
    <source>
        <dbReference type="SAM" id="SignalP"/>
    </source>
</evidence>
<dbReference type="InterPro" id="IPR013378">
    <property type="entry name" value="InlB-like_B-rpt"/>
</dbReference>
<dbReference type="EMBL" id="CYZA01000002">
    <property type="protein sequence ID" value="CUN54405.1"/>
    <property type="molecule type" value="Genomic_DNA"/>
</dbReference>
<dbReference type="InterPro" id="IPR001087">
    <property type="entry name" value="GDSL"/>
</dbReference>
<dbReference type="GO" id="GO:0030313">
    <property type="term" value="C:cell envelope"/>
    <property type="evidence" value="ECO:0007669"/>
    <property type="project" value="UniProtKB-SubCell"/>
</dbReference>
<dbReference type="AlphaFoldDB" id="A0A173XV10"/>
<comment type="subcellular location">
    <subcellularLocation>
        <location evidence="1">Cell envelope</location>
    </subcellularLocation>
</comment>
<feature type="chain" id="PRO_5008015696" description="SGNH hydrolase-type esterase domain-containing protein" evidence="2">
    <location>
        <begin position="34"/>
        <end position="334"/>
    </location>
</feature>
<dbReference type="GO" id="GO:0016788">
    <property type="term" value="F:hydrolase activity, acting on ester bonds"/>
    <property type="evidence" value="ECO:0007669"/>
    <property type="project" value="InterPro"/>
</dbReference>
<dbReference type="Gene3D" id="3.40.50.1110">
    <property type="entry name" value="SGNH hydrolase"/>
    <property type="match status" value="1"/>
</dbReference>
<protein>
    <recommendedName>
        <fullName evidence="5">SGNH hydrolase-type esterase domain-containing protein</fullName>
    </recommendedName>
</protein>
<dbReference type="InterPro" id="IPR042229">
    <property type="entry name" value="Listeria/Bacterioides_rpt_sf"/>
</dbReference>
<name>A0A173XV10_9FIRM</name>
<reference evidence="3 4" key="1">
    <citation type="submission" date="2015-09" db="EMBL/GenBank/DDBJ databases">
        <authorList>
            <consortium name="Pathogen Informatics"/>
        </authorList>
    </citation>
    <scope>NUCLEOTIDE SEQUENCE [LARGE SCALE GENOMIC DNA]</scope>
    <source>
        <strain evidence="3 4">2789STDY5608838</strain>
    </source>
</reference>
<dbReference type="RefSeq" id="WP_008706471.1">
    <property type="nucleotide sequence ID" value="NZ_CYZA01000002.1"/>
</dbReference>
<gene>
    <name evidence="3" type="ORF">ERS852395_00643</name>
</gene>
<dbReference type="SUPFAM" id="SSF52266">
    <property type="entry name" value="SGNH hydrolase"/>
    <property type="match status" value="1"/>
</dbReference>
<dbReference type="InterPro" id="IPR036514">
    <property type="entry name" value="SGNH_hydro_sf"/>
</dbReference>
<proteinExistence type="predicted"/>
<evidence type="ECO:0000256" key="1">
    <source>
        <dbReference type="ARBA" id="ARBA00004196"/>
    </source>
</evidence>
<organism evidence="3 4">
    <name type="scientific">Blautia obeum</name>
    <dbReference type="NCBI Taxonomy" id="40520"/>
    <lineage>
        <taxon>Bacteria</taxon>
        <taxon>Bacillati</taxon>
        <taxon>Bacillota</taxon>
        <taxon>Clostridia</taxon>
        <taxon>Lachnospirales</taxon>
        <taxon>Lachnospiraceae</taxon>
        <taxon>Blautia</taxon>
    </lineage>
</organism>
<evidence type="ECO:0000313" key="4">
    <source>
        <dbReference type="Proteomes" id="UP000095447"/>
    </source>
</evidence>
<keyword evidence="2" id="KW-0732">Signal</keyword>
<dbReference type="Pfam" id="PF00657">
    <property type="entry name" value="Lipase_GDSL"/>
    <property type="match status" value="1"/>
</dbReference>
<evidence type="ECO:0008006" key="5">
    <source>
        <dbReference type="Google" id="ProtNLM"/>
    </source>
</evidence>
<feature type="signal peptide" evidence="2">
    <location>
        <begin position="1"/>
        <end position="33"/>
    </location>
</feature>